<dbReference type="EMBL" id="BAABME010009505">
    <property type="protein sequence ID" value="GAA0175281.1"/>
    <property type="molecule type" value="Genomic_DNA"/>
</dbReference>
<sequence length="81" mass="8924">MSEQQDHCSNKKQKLNEEEVIGIKKQGKINLEFGSTSNINVMKLEGRMTLAAQQISSSTSMELEETPLMDLSQRVIGGAPS</sequence>
<evidence type="ECO:0000313" key="1">
    <source>
        <dbReference type="EMBL" id="GAA0175281.1"/>
    </source>
</evidence>
<gene>
    <name evidence="1" type="ORF">LIER_28486</name>
</gene>
<dbReference type="AlphaFoldDB" id="A0AAV3RJF6"/>
<evidence type="ECO:0000313" key="2">
    <source>
        <dbReference type="Proteomes" id="UP001454036"/>
    </source>
</evidence>
<reference evidence="1 2" key="1">
    <citation type="submission" date="2024-01" db="EMBL/GenBank/DDBJ databases">
        <title>The complete chloroplast genome sequence of Lithospermum erythrorhizon: insights into the phylogenetic relationship among Boraginaceae species and the maternal lineages of purple gromwells.</title>
        <authorList>
            <person name="Okada T."/>
            <person name="Watanabe K."/>
        </authorList>
    </citation>
    <scope>NUCLEOTIDE SEQUENCE [LARGE SCALE GENOMIC DNA]</scope>
</reference>
<comment type="caution">
    <text evidence="1">The sequence shown here is derived from an EMBL/GenBank/DDBJ whole genome shotgun (WGS) entry which is preliminary data.</text>
</comment>
<accession>A0AAV3RJF6</accession>
<dbReference type="Proteomes" id="UP001454036">
    <property type="component" value="Unassembled WGS sequence"/>
</dbReference>
<protein>
    <submittedName>
        <fullName evidence="1">Uncharacterized protein</fullName>
    </submittedName>
</protein>
<name>A0AAV3RJF6_LITER</name>
<organism evidence="1 2">
    <name type="scientific">Lithospermum erythrorhizon</name>
    <name type="common">Purple gromwell</name>
    <name type="synonym">Lithospermum officinale var. erythrorhizon</name>
    <dbReference type="NCBI Taxonomy" id="34254"/>
    <lineage>
        <taxon>Eukaryota</taxon>
        <taxon>Viridiplantae</taxon>
        <taxon>Streptophyta</taxon>
        <taxon>Embryophyta</taxon>
        <taxon>Tracheophyta</taxon>
        <taxon>Spermatophyta</taxon>
        <taxon>Magnoliopsida</taxon>
        <taxon>eudicotyledons</taxon>
        <taxon>Gunneridae</taxon>
        <taxon>Pentapetalae</taxon>
        <taxon>asterids</taxon>
        <taxon>lamiids</taxon>
        <taxon>Boraginales</taxon>
        <taxon>Boraginaceae</taxon>
        <taxon>Boraginoideae</taxon>
        <taxon>Lithospermeae</taxon>
        <taxon>Lithospermum</taxon>
    </lineage>
</organism>
<keyword evidence="2" id="KW-1185">Reference proteome</keyword>
<proteinExistence type="predicted"/>